<evidence type="ECO:0000256" key="2">
    <source>
        <dbReference type="ARBA" id="ARBA00023054"/>
    </source>
</evidence>
<evidence type="ECO:0000313" key="3">
    <source>
        <dbReference type="EMBL" id="RKP52913.1"/>
    </source>
</evidence>
<keyword evidence="2" id="KW-0175">Coiled coil</keyword>
<reference evidence="3 4" key="1">
    <citation type="submission" date="2018-10" db="EMBL/GenBank/DDBJ databases">
        <title>Cohnella sp. M2MS4P-1, whole genome shotgun sequence.</title>
        <authorList>
            <person name="Tuo L."/>
        </authorList>
    </citation>
    <scope>NUCLEOTIDE SEQUENCE [LARGE SCALE GENOMIC DNA]</scope>
    <source>
        <strain evidence="3 4">M2MS4P-1</strain>
    </source>
</reference>
<dbReference type="Gene3D" id="2.40.420.20">
    <property type="match status" value="1"/>
</dbReference>
<dbReference type="Proteomes" id="UP000282076">
    <property type="component" value="Unassembled WGS sequence"/>
</dbReference>
<dbReference type="PANTHER" id="PTHR32347">
    <property type="entry name" value="EFFLUX SYSTEM COMPONENT YKNX-RELATED"/>
    <property type="match status" value="1"/>
</dbReference>
<organism evidence="3 4">
    <name type="scientific">Cohnella endophytica</name>
    <dbReference type="NCBI Taxonomy" id="2419778"/>
    <lineage>
        <taxon>Bacteria</taxon>
        <taxon>Bacillati</taxon>
        <taxon>Bacillota</taxon>
        <taxon>Bacilli</taxon>
        <taxon>Bacillales</taxon>
        <taxon>Paenibacillaceae</taxon>
        <taxon>Cohnella</taxon>
    </lineage>
</organism>
<evidence type="ECO:0000313" key="4">
    <source>
        <dbReference type="Proteomes" id="UP000282076"/>
    </source>
</evidence>
<dbReference type="AlphaFoldDB" id="A0A494XZE0"/>
<accession>A0A494XZE0</accession>
<dbReference type="EMBL" id="RBZM01000006">
    <property type="protein sequence ID" value="RKP52913.1"/>
    <property type="molecule type" value="Genomic_DNA"/>
</dbReference>
<dbReference type="PROSITE" id="PS51257">
    <property type="entry name" value="PROKAR_LIPOPROTEIN"/>
    <property type="match status" value="1"/>
</dbReference>
<dbReference type="SUPFAM" id="SSF111369">
    <property type="entry name" value="HlyD-like secretion proteins"/>
    <property type="match status" value="1"/>
</dbReference>
<protein>
    <submittedName>
        <fullName evidence="3">HlyD family efflux transporter periplasmic adaptor subunit</fullName>
    </submittedName>
</protein>
<dbReference type="GO" id="GO:0030313">
    <property type="term" value="C:cell envelope"/>
    <property type="evidence" value="ECO:0007669"/>
    <property type="project" value="UniProtKB-SubCell"/>
</dbReference>
<name>A0A494XZE0_9BACL</name>
<evidence type="ECO:0000256" key="1">
    <source>
        <dbReference type="ARBA" id="ARBA00004196"/>
    </source>
</evidence>
<comment type="caution">
    <text evidence="3">The sequence shown here is derived from an EMBL/GenBank/DDBJ whole genome shotgun (WGS) entry which is preliminary data.</text>
</comment>
<keyword evidence="4" id="KW-1185">Reference proteome</keyword>
<comment type="subcellular location">
    <subcellularLocation>
        <location evidence="1">Cell envelope</location>
    </subcellularLocation>
</comment>
<gene>
    <name evidence="3" type="ORF">D7Z26_14260</name>
</gene>
<dbReference type="Gene3D" id="2.40.50.100">
    <property type="match status" value="1"/>
</dbReference>
<dbReference type="InterPro" id="IPR050465">
    <property type="entry name" value="UPF0194_transport"/>
</dbReference>
<proteinExistence type="predicted"/>
<sequence length="351" mass="38794">MIKYTNWRMDKLSLIIKQASALGITIILSVALAGCSFLPKDEGTLKPPLVKPAQENYSTEKVTRGSIVKSINASGTFESTDTDLAQFRGQGGRLGKIVVHPGDIVKKGDVLVQLVLDDLDVQLKEQQLTLERAKYTYQQAINADKQALRIAGLQLEIEQIKYEKLSKQFNSKQLTSHIDGEVVFKEDLKEGDMVEPYQTLVAVADPSKLRVAIRVDNANDIKEIDVGVPASVTLKDDEVMGKVVQTPSSSPETLNKDLADKYAKTLYIEVSKLPEGAEIGSMADVKIITQQRDHVIKIPRSGLRSYLGRNFVRILEEGKRLREIDVEPGIVGSTEVEIIKGLEEGQVIVLQ</sequence>